<evidence type="ECO:0000313" key="10">
    <source>
        <dbReference type="Proteomes" id="UP000016923"/>
    </source>
</evidence>
<dbReference type="EMBL" id="KE148156">
    <property type="protein sequence ID" value="EPE05537.1"/>
    <property type="molecule type" value="Genomic_DNA"/>
</dbReference>
<evidence type="ECO:0000313" key="9">
    <source>
        <dbReference type="EMBL" id="EPE05537.1"/>
    </source>
</evidence>
<comment type="function">
    <text evidence="6">Involved in the biogenesis of the 60S ribosomal subunit.</text>
</comment>
<feature type="compositionally biased region" description="Basic and acidic residues" evidence="7">
    <location>
        <begin position="527"/>
        <end position="539"/>
    </location>
</feature>
<accession>S3BYA6</accession>
<dbReference type="PROSITE" id="PS51710">
    <property type="entry name" value="G_OBG"/>
    <property type="match status" value="1"/>
</dbReference>
<dbReference type="InterPro" id="IPR027417">
    <property type="entry name" value="P-loop_NTPase"/>
</dbReference>
<dbReference type="Pfam" id="PF06858">
    <property type="entry name" value="NOG1"/>
    <property type="match status" value="1"/>
</dbReference>
<dbReference type="GO" id="GO:0005730">
    <property type="term" value="C:nucleolus"/>
    <property type="evidence" value="ECO:0007669"/>
    <property type="project" value="UniProtKB-SubCell"/>
</dbReference>
<evidence type="ECO:0000256" key="7">
    <source>
        <dbReference type="SAM" id="MobiDB-lite"/>
    </source>
</evidence>
<dbReference type="InterPro" id="IPR031167">
    <property type="entry name" value="G_OBG"/>
</dbReference>
<comment type="similarity">
    <text evidence="6">Belongs to the TRAFAC class OBG-HflX-like GTPase superfamily. OBG GTPase family. NOG subfamily.</text>
</comment>
<comment type="subcellular location">
    <subcellularLocation>
        <location evidence="1 6">Nucleus</location>
        <location evidence="1 6">Nucleolus</location>
    </subcellularLocation>
</comment>
<dbReference type="InterPro" id="IPR010674">
    <property type="entry name" value="NOG1_Rossman_fold_dom"/>
</dbReference>
<dbReference type="SUPFAM" id="SSF52540">
    <property type="entry name" value="P-loop containing nucleoside triphosphate hydrolases"/>
    <property type="match status" value="1"/>
</dbReference>
<organism evidence="9 10">
    <name type="scientific">Ophiostoma piceae (strain UAMH 11346)</name>
    <name type="common">Sap stain fungus</name>
    <dbReference type="NCBI Taxonomy" id="1262450"/>
    <lineage>
        <taxon>Eukaryota</taxon>
        <taxon>Fungi</taxon>
        <taxon>Dikarya</taxon>
        <taxon>Ascomycota</taxon>
        <taxon>Pezizomycotina</taxon>
        <taxon>Sordariomycetes</taxon>
        <taxon>Sordariomycetidae</taxon>
        <taxon>Ophiostomatales</taxon>
        <taxon>Ophiostomataceae</taxon>
        <taxon>Ophiostoma</taxon>
    </lineage>
</organism>
<dbReference type="STRING" id="1262450.S3BYA6"/>
<reference evidence="9 10" key="1">
    <citation type="journal article" date="2013" name="BMC Genomics">
        <title>The genome and transcriptome of the pine saprophyte Ophiostoma piceae, and a comparison with the bark beetle-associated pine pathogen Grosmannia clavigera.</title>
        <authorList>
            <person name="Haridas S."/>
            <person name="Wang Y."/>
            <person name="Lim L."/>
            <person name="Massoumi Alamouti S."/>
            <person name="Jackman S."/>
            <person name="Docking R."/>
            <person name="Robertson G."/>
            <person name="Birol I."/>
            <person name="Bohlmann J."/>
            <person name="Breuil C."/>
        </authorList>
    </citation>
    <scope>NUCLEOTIDE SEQUENCE [LARGE SCALE GENOMIC DNA]</scope>
    <source>
        <strain evidence="9 10">UAMH 11346</strain>
    </source>
</reference>
<evidence type="ECO:0000256" key="5">
    <source>
        <dbReference type="ARBA" id="ARBA00023242"/>
    </source>
</evidence>
<dbReference type="OrthoDB" id="415015at2759"/>
<dbReference type="InterPro" id="IPR024926">
    <property type="entry name" value="NOG1"/>
</dbReference>
<sequence>MRTQWKDIPPVPNRKEFIDIVLSSTQRKIPTQIRAGFKISRIRAFYTRKVKYSSETYSEKLNDIITSFPRLADMHPFHSSLFNVLYDADHYKIALSQLSGAKNKIETIARDYVRLLKYAQSLYQAKTLKRSALGRMSKVMMGLNDSLAYLEEIRQHIGRLPSIDPTTRTLLVFGLPNTGKSSFVRSVSRTDTPVDSYAFTTKSLFCGHFDYDYLRFQVIDTPGVIDKPLTDMTTIEMQSLTALAHLNCAVLFFLDPSENCGYSVETQCALFKSLAPVFSQRSVYLVSNKSDLVKLAELDPEQRAQIDDLAKASHVIDTLEASCMTGDGIHEIKTAVCQRLIADRVAKKMTAAAASADKEGTRGNAVMRRIYVAMPKDQDGNPIALAEADVPEAVKNMRKKKILEKELEEMYGGPGVYNFDMKRDYVGIDPEHQHDTMPEIKNGLNVHDFYHPSIVENLEKLEAEERELEAAGFYDYEPDELPSDAEDVISKAEVIREKLALIKNDSQLRKRSLKNGAFVSRTIMSKAADRKNSKAERGPGSDSDDEDMDMGSETDIAERAAQLTRNDKTERLKKLGQKTMNRYARQGEADRHTAPALIKHLVAGKRGIGKTNRR</sequence>
<dbReference type="AlphaFoldDB" id="S3BYA6"/>
<dbReference type="InterPro" id="IPR041623">
    <property type="entry name" value="NOG1_N"/>
</dbReference>
<keyword evidence="3" id="KW-0547">Nucleotide-binding</keyword>
<dbReference type="Pfam" id="PF17835">
    <property type="entry name" value="NOG1_N"/>
    <property type="match status" value="1"/>
</dbReference>
<feature type="domain" description="OBG-type G" evidence="8">
    <location>
        <begin position="168"/>
        <end position="341"/>
    </location>
</feature>
<dbReference type="GO" id="GO:0005737">
    <property type="term" value="C:cytoplasm"/>
    <property type="evidence" value="ECO:0007669"/>
    <property type="project" value="EnsemblFungi"/>
</dbReference>
<dbReference type="Proteomes" id="UP000016923">
    <property type="component" value="Unassembled WGS sequence"/>
</dbReference>
<dbReference type="Gene3D" id="1.20.120.1190">
    <property type="match status" value="1"/>
</dbReference>
<dbReference type="InterPro" id="IPR012973">
    <property type="entry name" value="NOG_C"/>
</dbReference>
<dbReference type="Pfam" id="PF08155">
    <property type="entry name" value="NOGCT"/>
    <property type="match status" value="1"/>
</dbReference>
<dbReference type="CDD" id="cd01897">
    <property type="entry name" value="NOG"/>
    <property type="match status" value="1"/>
</dbReference>
<evidence type="ECO:0000256" key="1">
    <source>
        <dbReference type="ARBA" id="ARBA00004604"/>
    </source>
</evidence>
<dbReference type="VEuPathDB" id="FungiDB:F503_02276"/>
<keyword evidence="2 6" id="KW-0690">Ribosome biogenesis</keyword>
<evidence type="ECO:0000259" key="8">
    <source>
        <dbReference type="PROSITE" id="PS51710"/>
    </source>
</evidence>
<gene>
    <name evidence="9" type="ORF">F503_02276</name>
</gene>
<evidence type="ECO:0000256" key="3">
    <source>
        <dbReference type="ARBA" id="ARBA00022741"/>
    </source>
</evidence>
<dbReference type="GO" id="GO:0006364">
    <property type="term" value="P:rRNA processing"/>
    <property type="evidence" value="ECO:0007669"/>
    <property type="project" value="EnsemblFungi"/>
</dbReference>
<keyword evidence="5 6" id="KW-0539">Nucleus</keyword>
<dbReference type="Gene3D" id="3.40.50.300">
    <property type="entry name" value="P-loop containing nucleotide triphosphate hydrolases"/>
    <property type="match status" value="1"/>
</dbReference>
<dbReference type="HOGENOM" id="CLU_011784_4_1_1"/>
<name>S3BYA6_OPHP1</name>
<protein>
    <recommendedName>
        <fullName evidence="6">Nucleolar GTP-binding protein 1</fullName>
    </recommendedName>
</protein>
<proteinExistence type="inferred from homology"/>
<dbReference type="PIRSF" id="PIRSF038919">
    <property type="entry name" value="NOG1"/>
    <property type="match status" value="1"/>
</dbReference>
<feature type="region of interest" description="Disordered" evidence="7">
    <location>
        <begin position="527"/>
        <end position="550"/>
    </location>
</feature>
<dbReference type="OMA" id="EWKNDVM"/>
<evidence type="ECO:0000256" key="2">
    <source>
        <dbReference type="ARBA" id="ARBA00022517"/>
    </source>
</evidence>
<dbReference type="GO" id="GO:1902626">
    <property type="term" value="P:assembly of large subunit precursor of preribosome"/>
    <property type="evidence" value="ECO:0007669"/>
    <property type="project" value="EnsemblFungi"/>
</dbReference>
<dbReference type="GO" id="GO:0005525">
    <property type="term" value="F:GTP binding"/>
    <property type="evidence" value="ECO:0007669"/>
    <property type="project" value="UniProtKB-KW"/>
</dbReference>
<dbReference type="GO" id="GO:0030687">
    <property type="term" value="C:preribosome, large subunit precursor"/>
    <property type="evidence" value="ECO:0007669"/>
    <property type="project" value="EnsemblFungi"/>
</dbReference>
<dbReference type="PANTHER" id="PTHR45759">
    <property type="entry name" value="NUCLEOLAR GTP-BINDING PROTEIN 1"/>
    <property type="match status" value="1"/>
</dbReference>
<dbReference type="eggNOG" id="KOG1490">
    <property type="taxonomic scope" value="Eukaryota"/>
</dbReference>
<evidence type="ECO:0000256" key="4">
    <source>
        <dbReference type="ARBA" id="ARBA00023134"/>
    </source>
</evidence>
<keyword evidence="4" id="KW-0342">GTP-binding</keyword>
<keyword evidence="10" id="KW-1185">Reference proteome</keyword>
<dbReference type="GO" id="GO:0000054">
    <property type="term" value="P:ribosomal subunit export from nucleus"/>
    <property type="evidence" value="ECO:0007669"/>
    <property type="project" value="EnsemblFungi"/>
</dbReference>
<evidence type="ECO:0000256" key="6">
    <source>
        <dbReference type="PIRNR" id="PIRNR038919"/>
    </source>
</evidence>